<protein>
    <recommendedName>
        <fullName evidence="14">Coatomer subunit epsilon</fullName>
    </recommendedName>
</protein>
<keyword evidence="10" id="KW-0968">Cytoplasmic vesicle</keyword>
<keyword evidence="8" id="KW-0333">Golgi apparatus</keyword>
<comment type="subcellular location">
    <subcellularLocation>
        <location evidence="2">Cytoplasmic vesicle</location>
        <location evidence="2">COPI-coated vesicle membrane</location>
        <topology evidence="2">Peripheral membrane protein</topology>
        <orientation evidence="2">Cytoplasmic side</orientation>
    </subcellularLocation>
    <subcellularLocation>
        <location evidence="1">Golgi apparatus membrane</location>
        <topology evidence="1">Peripheral membrane protein</topology>
        <orientation evidence="1">Cytoplasmic side</orientation>
    </subcellularLocation>
</comment>
<evidence type="ECO:0000256" key="6">
    <source>
        <dbReference type="ARBA" id="ARBA00022892"/>
    </source>
</evidence>
<dbReference type="GO" id="GO:0030126">
    <property type="term" value="C:COPI vesicle coat"/>
    <property type="evidence" value="ECO:0007669"/>
    <property type="project" value="TreeGrafter"/>
</dbReference>
<evidence type="ECO:0000256" key="11">
    <source>
        <dbReference type="ARBA" id="ARBA00025582"/>
    </source>
</evidence>
<sequence>MATGPDPLFQLRNNFYLGAYQAAINSSDIPNLSPDDALERDSLVFRSYIALGSYELVISEIDSNAPTPLQAVKYLALYLSDPVHKEPTITKLRELLADPALVNNPILRLIAGIVFMHEQDYNEALKYTHAGGTMELTFVTKMDEGVKGSDLRSDTNQLRSTYKNGKWWSRDYILYHLLQQLLEANFFPSALDFCKFDSKLHCSCSCNVVELGFVM</sequence>
<name>A0AAN8VEH3_9MAGN</name>
<dbReference type="InterPro" id="IPR011990">
    <property type="entry name" value="TPR-like_helical_dom_sf"/>
</dbReference>
<dbReference type="GO" id="GO:0000139">
    <property type="term" value="C:Golgi membrane"/>
    <property type="evidence" value="ECO:0007669"/>
    <property type="project" value="UniProtKB-SubCell"/>
</dbReference>
<dbReference type="Gene3D" id="1.25.40.10">
    <property type="entry name" value="Tetratricopeptide repeat domain"/>
    <property type="match status" value="1"/>
</dbReference>
<keyword evidence="6" id="KW-0931">ER-Golgi transport</keyword>
<reference evidence="12 13" key="1">
    <citation type="submission" date="2023-12" db="EMBL/GenBank/DDBJ databases">
        <title>A high-quality genome assembly for Dillenia turbinata (Dilleniales).</title>
        <authorList>
            <person name="Chanderbali A."/>
        </authorList>
    </citation>
    <scope>NUCLEOTIDE SEQUENCE [LARGE SCALE GENOMIC DNA]</scope>
    <source>
        <strain evidence="12">LSX21</strain>
        <tissue evidence="12">Leaf</tissue>
    </source>
</reference>
<evidence type="ECO:0008006" key="14">
    <source>
        <dbReference type="Google" id="ProtNLM"/>
    </source>
</evidence>
<proteinExistence type="inferred from homology"/>
<keyword evidence="13" id="KW-1185">Reference proteome</keyword>
<evidence type="ECO:0000256" key="10">
    <source>
        <dbReference type="ARBA" id="ARBA00023329"/>
    </source>
</evidence>
<keyword evidence="9" id="KW-0472">Membrane</keyword>
<dbReference type="GO" id="GO:0006888">
    <property type="term" value="P:endoplasmic reticulum to Golgi vesicle-mediated transport"/>
    <property type="evidence" value="ECO:0007669"/>
    <property type="project" value="TreeGrafter"/>
</dbReference>
<evidence type="ECO:0000256" key="9">
    <source>
        <dbReference type="ARBA" id="ARBA00023136"/>
    </source>
</evidence>
<evidence type="ECO:0000256" key="3">
    <source>
        <dbReference type="ARBA" id="ARBA00008827"/>
    </source>
</evidence>
<dbReference type="GO" id="GO:0015031">
    <property type="term" value="P:protein transport"/>
    <property type="evidence" value="ECO:0007669"/>
    <property type="project" value="UniProtKB-KW"/>
</dbReference>
<dbReference type="GO" id="GO:0006890">
    <property type="term" value="P:retrograde vesicle-mediated transport, Golgi to endoplasmic reticulum"/>
    <property type="evidence" value="ECO:0007669"/>
    <property type="project" value="InterPro"/>
</dbReference>
<evidence type="ECO:0000256" key="4">
    <source>
        <dbReference type="ARBA" id="ARBA00022448"/>
    </source>
</evidence>
<evidence type="ECO:0000256" key="2">
    <source>
        <dbReference type="ARBA" id="ARBA00004347"/>
    </source>
</evidence>
<comment type="function">
    <text evidence="11">The coatomer is a cytosolic protein complex that binds to dilysine motifs and reversibly associates with Golgi non-clathrin-coated vesicles, which further mediate biosynthetic protein transport from the ER, via the Golgi up to the trans Golgi network. The coatomer complex is required for budding from Golgi membranes, and is essential for the retrograde Golgi-to-ER transport of dilysine-tagged proteins.</text>
</comment>
<dbReference type="AlphaFoldDB" id="A0AAN8VEH3"/>
<keyword evidence="7" id="KW-0653">Protein transport</keyword>
<accession>A0AAN8VEH3</accession>
<dbReference type="PANTHER" id="PTHR10805">
    <property type="entry name" value="COATOMER SUBUNIT EPSILON"/>
    <property type="match status" value="1"/>
</dbReference>
<dbReference type="EMBL" id="JBAMMX010000010">
    <property type="protein sequence ID" value="KAK6932034.1"/>
    <property type="molecule type" value="Genomic_DNA"/>
</dbReference>
<dbReference type="Proteomes" id="UP001370490">
    <property type="component" value="Unassembled WGS sequence"/>
</dbReference>
<evidence type="ECO:0000313" key="13">
    <source>
        <dbReference type="Proteomes" id="UP001370490"/>
    </source>
</evidence>
<dbReference type="InterPro" id="IPR006822">
    <property type="entry name" value="Coatomer_esu"/>
</dbReference>
<evidence type="ECO:0000313" key="12">
    <source>
        <dbReference type="EMBL" id="KAK6932034.1"/>
    </source>
</evidence>
<evidence type="ECO:0000256" key="7">
    <source>
        <dbReference type="ARBA" id="ARBA00022927"/>
    </source>
</evidence>
<dbReference type="PANTHER" id="PTHR10805:SF0">
    <property type="entry name" value="COATOMER SUBUNIT EPSILON"/>
    <property type="match status" value="1"/>
</dbReference>
<dbReference type="GO" id="GO:0006891">
    <property type="term" value="P:intra-Golgi vesicle-mediated transport"/>
    <property type="evidence" value="ECO:0007669"/>
    <property type="project" value="TreeGrafter"/>
</dbReference>
<dbReference type="Pfam" id="PF04733">
    <property type="entry name" value="Coatomer_E"/>
    <property type="match status" value="1"/>
</dbReference>
<comment type="caution">
    <text evidence="12">The sequence shown here is derived from an EMBL/GenBank/DDBJ whole genome shotgun (WGS) entry which is preliminary data.</text>
</comment>
<comment type="similarity">
    <text evidence="3">Belongs to the COPE family.</text>
</comment>
<gene>
    <name evidence="12" type="ORF">RJ641_001658</name>
</gene>
<dbReference type="GO" id="GO:0005198">
    <property type="term" value="F:structural molecule activity"/>
    <property type="evidence" value="ECO:0007669"/>
    <property type="project" value="InterPro"/>
</dbReference>
<evidence type="ECO:0000256" key="1">
    <source>
        <dbReference type="ARBA" id="ARBA00004255"/>
    </source>
</evidence>
<keyword evidence="4" id="KW-0813">Transport</keyword>
<evidence type="ECO:0000256" key="5">
    <source>
        <dbReference type="ARBA" id="ARBA00022490"/>
    </source>
</evidence>
<organism evidence="12 13">
    <name type="scientific">Dillenia turbinata</name>
    <dbReference type="NCBI Taxonomy" id="194707"/>
    <lineage>
        <taxon>Eukaryota</taxon>
        <taxon>Viridiplantae</taxon>
        <taxon>Streptophyta</taxon>
        <taxon>Embryophyta</taxon>
        <taxon>Tracheophyta</taxon>
        <taxon>Spermatophyta</taxon>
        <taxon>Magnoliopsida</taxon>
        <taxon>eudicotyledons</taxon>
        <taxon>Gunneridae</taxon>
        <taxon>Pentapetalae</taxon>
        <taxon>Dilleniales</taxon>
        <taxon>Dilleniaceae</taxon>
        <taxon>Dillenia</taxon>
    </lineage>
</organism>
<evidence type="ECO:0000256" key="8">
    <source>
        <dbReference type="ARBA" id="ARBA00023034"/>
    </source>
</evidence>
<keyword evidence="5" id="KW-0963">Cytoplasm</keyword>